<name>A0A9E7ZXC4_9HYPH</name>
<evidence type="ECO:0000256" key="1">
    <source>
        <dbReference type="SAM" id="MobiDB-lite"/>
    </source>
</evidence>
<accession>A0A9E7ZXC4</accession>
<organism evidence="2">
    <name type="scientific">Bosea sp. NBC_00436</name>
    <dbReference type="NCBI Taxonomy" id="2969620"/>
    <lineage>
        <taxon>Bacteria</taxon>
        <taxon>Pseudomonadati</taxon>
        <taxon>Pseudomonadota</taxon>
        <taxon>Alphaproteobacteria</taxon>
        <taxon>Hyphomicrobiales</taxon>
        <taxon>Boseaceae</taxon>
        <taxon>Bosea</taxon>
    </lineage>
</organism>
<protein>
    <submittedName>
        <fullName evidence="2">DUF3883 domain-containing protein</fullName>
    </submittedName>
</protein>
<dbReference type="EMBL" id="CP102774">
    <property type="protein sequence ID" value="UZF88117.1"/>
    <property type="molecule type" value="Genomic_DNA"/>
</dbReference>
<gene>
    <name evidence="2" type="ORF">NWE54_04830</name>
</gene>
<feature type="compositionally biased region" description="Pro residues" evidence="1">
    <location>
        <begin position="218"/>
        <end position="228"/>
    </location>
</feature>
<feature type="region of interest" description="Disordered" evidence="1">
    <location>
        <begin position="214"/>
        <end position="244"/>
    </location>
</feature>
<proteinExistence type="predicted"/>
<evidence type="ECO:0000313" key="2">
    <source>
        <dbReference type="EMBL" id="UZF88117.1"/>
    </source>
</evidence>
<dbReference type="AlphaFoldDB" id="A0A9E7ZXC4"/>
<reference evidence="2" key="1">
    <citation type="submission" date="2022-08" db="EMBL/GenBank/DDBJ databases">
        <title>Complete Genome Sequences of 2 Bosea sp. soil isolates.</title>
        <authorList>
            <person name="Alvarez Arevalo M."/>
            <person name="Sterndorff E.B."/>
            <person name="Faurdal D."/>
            <person name="Joergensen T.S."/>
            <person name="Weber T."/>
        </authorList>
    </citation>
    <scope>NUCLEOTIDE SEQUENCE</scope>
    <source>
        <strain evidence="2">NBC_00436</strain>
    </source>
</reference>
<sequence length="407" mass="43183">MPDYVVLKRLTLKSDLGWFKSIFDGHGLDTKQKAITLNKDVMNALWPSLLIRQDAYEHHKVLQNAAKALGSSGQAIFDAEKAAAKAVGTIPVRVEVHGPGGKPPIVMDRIIALQDKNWRLNGDFVTDPPGDPTRFYPTMQEGDLALIGFNDVGWPADPIVVLLSHIQDAPLWAVLQTRVSKGSRSMVEVDPADLVSLANAHGLAAGHIIRTLGSTSTPMPPGSLPSPAAPLSKPRGRRAATSKATPAQLADRLAAAAAVGQLGEQLVDSYLAGQHTPGQPTHTWISQMYAEHPYDFELLSVTGAVIEVLDAKSTSQAWTGEFYMSAAEVTYAAASPVPYRIYRVSEVGPGGAANLRVSDDIRPLAAAIVNGPLASSHAGIRATGFAISPQIAGITWTAPVALPPFSP</sequence>